<feature type="region of interest" description="Disordered" evidence="1">
    <location>
        <begin position="175"/>
        <end position="217"/>
    </location>
</feature>
<dbReference type="Proteomes" id="UP001206128">
    <property type="component" value="Unassembled WGS sequence"/>
</dbReference>
<evidence type="ECO:0000256" key="1">
    <source>
        <dbReference type="SAM" id="MobiDB-lite"/>
    </source>
</evidence>
<gene>
    <name evidence="3" type="ORF">LX83_001478</name>
</gene>
<evidence type="ECO:0000313" key="4">
    <source>
        <dbReference type="Proteomes" id="UP001206128"/>
    </source>
</evidence>
<proteinExistence type="predicted"/>
<name>A0AAE3GEG5_9PSEU</name>
<comment type="caution">
    <text evidence="3">The sequence shown here is derived from an EMBL/GenBank/DDBJ whole genome shotgun (WGS) entry which is preliminary data.</text>
</comment>
<keyword evidence="2" id="KW-0732">Signal</keyword>
<feature type="chain" id="PRO_5041960446" description="Small secreted protein" evidence="2">
    <location>
        <begin position="31"/>
        <end position="217"/>
    </location>
</feature>
<reference evidence="3" key="1">
    <citation type="submission" date="2022-06" db="EMBL/GenBank/DDBJ databases">
        <title>Genomic Encyclopedia of Archaeal and Bacterial Type Strains, Phase II (KMG-II): from individual species to whole genera.</title>
        <authorList>
            <person name="Goeker M."/>
        </authorList>
    </citation>
    <scope>NUCLEOTIDE SEQUENCE</scope>
    <source>
        <strain evidence="3">DSM 43935</strain>
    </source>
</reference>
<evidence type="ECO:0000313" key="3">
    <source>
        <dbReference type="EMBL" id="MCP2164638.1"/>
    </source>
</evidence>
<dbReference type="AlphaFoldDB" id="A0AAE3GEG5"/>
<sequence length="217" mass="21348">MRRCLATTGILTAALSVALVGCSSGGSTNASGSTSSASSTTAASGDAKVTWANDYCGALIPLATVVNQRPEIDTSNMAATRTSLIGFFGNLSDGLGQSLDGLKGLGAAPSATASGVVESVTKTLTDIKAGVDESRAALDKADPANPAAMSQAMTGAGSSLGKLANIGDTMSALEKDPELAAAGDKAPKCEEMTKALESDSTSASSSSEEPSTSTSGN</sequence>
<keyword evidence="4" id="KW-1185">Reference proteome</keyword>
<evidence type="ECO:0008006" key="5">
    <source>
        <dbReference type="Google" id="ProtNLM"/>
    </source>
</evidence>
<evidence type="ECO:0000256" key="2">
    <source>
        <dbReference type="SAM" id="SignalP"/>
    </source>
</evidence>
<feature type="compositionally biased region" description="Low complexity" evidence="1">
    <location>
        <begin position="198"/>
        <end position="217"/>
    </location>
</feature>
<accession>A0AAE3GEG5</accession>
<dbReference type="EMBL" id="JAMTCK010000003">
    <property type="protein sequence ID" value="MCP2164638.1"/>
    <property type="molecule type" value="Genomic_DNA"/>
</dbReference>
<feature type="compositionally biased region" description="Basic and acidic residues" evidence="1">
    <location>
        <begin position="185"/>
        <end position="197"/>
    </location>
</feature>
<organism evidence="3 4">
    <name type="scientific">Goodfellowiella coeruleoviolacea</name>
    <dbReference type="NCBI Taxonomy" id="334858"/>
    <lineage>
        <taxon>Bacteria</taxon>
        <taxon>Bacillati</taxon>
        <taxon>Actinomycetota</taxon>
        <taxon>Actinomycetes</taxon>
        <taxon>Pseudonocardiales</taxon>
        <taxon>Pseudonocardiaceae</taxon>
        <taxon>Goodfellowiella</taxon>
    </lineage>
</organism>
<feature type="signal peptide" evidence="2">
    <location>
        <begin position="1"/>
        <end position="30"/>
    </location>
</feature>
<protein>
    <recommendedName>
        <fullName evidence="5">Small secreted protein</fullName>
    </recommendedName>
</protein>
<dbReference type="PROSITE" id="PS51257">
    <property type="entry name" value="PROKAR_LIPOPROTEIN"/>
    <property type="match status" value="1"/>
</dbReference>